<dbReference type="PROSITE" id="PS51115">
    <property type="entry name" value="LAMININ_IVA"/>
    <property type="match status" value="1"/>
</dbReference>
<dbReference type="FunFam" id="2.10.25.10:FF:000166">
    <property type="entry name" value="laminin subunit gamma-1"/>
    <property type="match status" value="1"/>
</dbReference>
<dbReference type="Gene3D" id="2.60.120.260">
    <property type="entry name" value="Galactose-binding domain-like"/>
    <property type="match status" value="1"/>
</dbReference>
<feature type="domain" description="Laminin EGF-like" evidence="14">
    <location>
        <begin position="750"/>
        <end position="798"/>
    </location>
</feature>
<dbReference type="GO" id="GO:0009888">
    <property type="term" value="P:tissue development"/>
    <property type="evidence" value="ECO:0007669"/>
    <property type="project" value="TreeGrafter"/>
</dbReference>
<accession>A0AAE0TBR9</accession>
<feature type="domain" description="Laminin EGF-like" evidence="14">
    <location>
        <begin position="853"/>
        <end position="907"/>
    </location>
</feature>
<keyword evidence="8" id="KW-0966">Cell projection</keyword>
<feature type="disulfide bond" evidence="11">
    <location>
        <begin position="877"/>
        <end position="886"/>
    </location>
</feature>
<feature type="coiled-coil region" evidence="12">
    <location>
        <begin position="1312"/>
        <end position="1388"/>
    </location>
</feature>
<comment type="subunit">
    <text evidence="10">Laminin is a complex glycoprotein, consisting of three different polypeptide chains (alpha, beta, gamma), which are bound to each other by disulfide bonds into a cross-shaped molecule comprising one long and three short arms with globules at each end.</text>
</comment>
<sequence>MAVGRRAELSERTFRSFGQKFVLPKMKVLAFFFLVAHLPHLILGQAKQTNCYDINGKAQRCVPVFENAAFNLPVEATNTCGLSRPTEFCLQTGVTGVRESCGHVCDARDPLFRHPAQYMTDYDSPNNYTWWQSETMLERPEWLTSRQQNVNLTIDLRKQYDVTYIRLKFYSPRPESFAIYKRTKADGPWIAYQYYSASCESTYGLPRRGIVSREREDVAVCTDEYSDISPLTAGQVPFSTLEGRPSSTNFENSLVLQEWVTATQIRIVLTRMNTFGDEIFGDPRVLRSYFFSITDIAVGARCKCNGHGGECYEQLDQNLERELVCRCEHNTQGKNCQECKPFYNDRPWGRASESDAHECHPCDCKGMSEECYFDEELYRQTGHGGHCKHCRNNTDGPHCERCKVNHYVDAVTKQCVPCGCDLIGSENLQCDTRGQCPCKPGVTGQRCSQCQENYYDFGPYGCRECGCLEEGSLNNRPYCNPVAGMCTCKEHVEGQDCDRCKPGYFSLDRINPYGCISCFCYGHSSICNSATGYYTHVITTDFETGKQRWTAEDRSNSAVETQYNGILQNLGVSAPSGTDMVYFVAPTRYLGDQKFSYNQYLTYKLRIGEEAVRPSIVDIVIQSGGQQISAPYYAQNNPAPGVEVKEYRFRLHEHPDYQWYPQLTSEGFISILSNITAIKIRATYNREGVGFIDDIKLETARRGLNGGSAASWVEQCTCPDGYVGQFCESCAPGYRREPSFGGPFSVCIPCQCYNHSDQCDPQSGRCICKDNTVGDNCERCAEGFYGNARVGTTDDCKPCPCPNQGPCIQLPDKEVVCTQCPEGSGGSLCDLCLDGYFGDPKGWYGDEKPCLRCNCSDNIDPNAVGNCDRITGECKKCIHNTGGFHCESCLPNYYGDALTVPRGQCKACLCYPPGTISAGILSCDPTSGQCPCKPNVIGRMCNQCQSGYWNLNSGQGCEACLCDPTGSLNSTCNEQTGQCICKPGVTGLKCDQCQRFFYGFSHTGCQACNCDPEGSLDMQCDEYGFCPCREGVEGKRCDRCQENKYNITAGCIDCPPCYSLVQERVSIHRGKLRELNNLIINIGNDPTVFNDTAFLNQMNDVNDSVNILLDEARGASSGDGSLGQQLQMLKKSIEDVLQRCSLITRNIVMAKETSESSLNDIMTAEEAIDRAEQALKAAKNYIDTEGLTALQRAKQALDSFGQQSKQMTDIANQAKELSRRQVEEAKRIHAVAEKALNTSREALQLARETLSMPGGVMQEIQVLRQKAANAQRLYETIQFFAEKARNASILAYQEALDLYTEATSIQIPGVDVNRLMAEAAQIKKEAADIKAEAKRLIEANQKLLSDIKNEEGNAEKLLESGYNQQQRADELLAEIDAARAQAVKAVRMGERTLKEANDTLQTLQGFNQLVKESKGKADDALEKAGEIESKIEEAEKLTLEAKDALSGAESDANNALSIAQQAQKTAQDASKEASSIREDATKTKQRAVELKDETDTLENQVQDTKEQIDNYNVKTDADEKLAMDALKKAGEAKQSSLDTSNKVADALNKVVNISNILASLYDLDTEELDRLELELSGAEEALSTADLDTQLSRLSAANVQVKEWVNEYMIDIKQLEADVENVREIMEALPDGCFKNIELENVGK</sequence>
<evidence type="ECO:0000259" key="16">
    <source>
        <dbReference type="PROSITE" id="PS51117"/>
    </source>
</evidence>
<evidence type="ECO:0000256" key="3">
    <source>
        <dbReference type="ARBA" id="ARBA00022525"/>
    </source>
</evidence>
<feature type="compositionally biased region" description="Basic and acidic residues" evidence="13">
    <location>
        <begin position="1469"/>
        <end position="1494"/>
    </location>
</feature>
<dbReference type="PROSITE" id="PS51117">
    <property type="entry name" value="LAMININ_NTER"/>
    <property type="match status" value="1"/>
</dbReference>
<dbReference type="Pfam" id="PF00055">
    <property type="entry name" value="Laminin_N"/>
    <property type="match status" value="1"/>
</dbReference>
<dbReference type="FunFam" id="2.10.25.10:FF:000051">
    <property type="entry name" value="Laminin subunit alpha 4"/>
    <property type="match status" value="1"/>
</dbReference>
<dbReference type="InterPro" id="IPR008211">
    <property type="entry name" value="Laminin_N"/>
</dbReference>
<dbReference type="FunFam" id="2.60.120.260:FF:000018">
    <property type="entry name" value="Laminin subunit gamma 1"/>
    <property type="match status" value="1"/>
</dbReference>
<feature type="disulfide bond" evidence="11">
    <location>
        <begin position="1008"/>
        <end position="1020"/>
    </location>
</feature>
<feature type="domain" description="Laminin EGF-like" evidence="14">
    <location>
        <begin position="418"/>
        <end position="464"/>
    </location>
</feature>
<feature type="disulfide bond" evidence="11">
    <location>
        <begin position="981"/>
        <end position="990"/>
    </location>
</feature>
<dbReference type="PROSITE" id="PS50027">
    <property type="entry name" value="EGF_LAM_2"/>
    <property type="match status" value="7"/>
</dbReference>
<feature type="region of interest" description="Disordered" evidence="13">
    <location>
        <begin position="1458"/>
        <end position="1500"/>
    </location>
</feature>
<evidence type="ECO:0000256" key="13">
    <source>
        <dbReference type="SAM" id="MobiDB-lite"/>
    </source>
</evidence>
<dbReference type="Proteomes" id="UP001195483">
    <property type="component" value="Unassembled WGS sequence"/>
</dbReference>
<comment type="caution">
    <text evidence="17">The sequence shown here is derived from an EMBL/GenBank/DDBJ whole genome shotgun (WGS) entry which is preliminary data.</text>
</comment>
<protein>
    <recommendedName>
        <fullName evidence="19">Laminin subunit gamma-1</fullName>
    </recommendedName>
</protein>
<dbReference type="PROSITE" id="PS01248">
    <property type="entry name" value="EGF_LAM_1"/>
    <property type="match status" value="5"/>
</dbReference>
<organism evidence="17 18">
    <name type="scientific">Potamilus streckersoni</name>
    <dbReference type="NCBI Taxonomy" id="2493646"/>
    <lineage>
        <taxon>Eukaryota</taxon>
        <taxon>Metazoa</taxon>
        <taxon>Spiralia</taxon>
        <taxon>Lophotrochozoa</taxon>
        <taxon>Mollusca</taxon>
        <taxon>Bivalvia</taxon>
        <taxon>Autobranchia</taxon>
        <taxon>Heteroconchia</taxon>
        <taxon>Palaeoheterodonta</taxon>
        <taxon>Unionida</taxon>
        <taxon>Unionoidea</taxon>
        <taxon>Unionidae</taxon>
        <taxon>Ambleminae</taxon>
        <taxon>Lampsilini</taxon>
        <taxon>Potamilus</taxon>
    </lineage>
</organism>
<dbReference type="FunFam" id="2.10.25.10:FF:000224">
    <property type="entry name" value="Usherin"/>
    <property type="match status" value="1"/>
</dbReference>
<evidence type="ECO:0000256" key="11">
    <source>
        <dbReference type="PROSITE-ProRule" id="PRU00460"/>
    </source>
</evidence>
<comment type="caution">
    <text evidence="11">Lacks conserved residue(s) required for the propagation of feature annotation.</text>
</comment>
<dbReference type="FunFam" id="2.10.25.10:FF:000090">
    <property type="entry name" value="laminin subunit alpha"/>
    <property type="match status" value="1"/>
</dbReference>
<proteinExistence type="predicted"/>
<evidence type="ECO:0000259" key="15">
    <source>
        <dbReference type="PROSITE" id="PS51115"/>
    </source>
</evidence>
<dbReference type="FunFam" id="2.10.25.10:FF:000105">
    <property type="entry name" value="laminin subunit gamma-1"/>
    <property type="match status" value="1"/>
</dbReference>
<feature type="compositionally biased region" description="Polar residues" evidence="13">
    <location>
        <begin position="1458"/>
        <end position="1468"/>
    </location>
</feature>
<dbReference type="PANTHER" id="PTHR10574">
    <property type="entry name" value="NETRIN/LAMININ-RELATED"/>
    <property type="match status" value="1"/>
</dbReference>
<feature type="domain" description="Laminin EGF-like" evidence="14">
    <location>
        <begin position="908"/>
        <end position="959"/>
    </location>
</feature>
<evidence type="ECO:0000256" key="6">
    <source>
        <dbReference type="ARBA" id="ARBA00023157"/>
    </source>
</evidence>
<evidence type="ECO:0000256" key="10">
    <source>
        <dbReference type="ARBA" id="ARBA00065619"/>
    </source>
</evidence>
<evidence type="ECO:0000256" key="7">
    <source>
        <dbReference type="ARBA" id="ARBA00023180"/>
    </source>
</evidence>
<dbReference type="Pfam" id="PF00052">
    <property type="entry name" value="Laminin_B"/>
    <property type="match status" value="1"/>
</dbReference>
<evidence type="ECO:0000256" key="4">
    <source>
        <dbReference type="ARBA" id="ARBA00022729"/>
    </source>
</evidence>
<dbReference type="SMART" id="SM00281">
    <property type="entry name" value="LamB"/>
    <property type="match status" value="1"/>
</dbReference>
<keyword evidence="18" id="KW-1185">Reference proteome</keyword>
<reference evidence="17" key="3">
    <citation type="submission" date="2023-05" db="EMBL/GenBank/DDBJ databases">
        <authorList>
            <person name="Smith C.H."/>
        </authorList>
    </citation>
    <scope>NUCLEOTIDE SEQUENCE</scope>
    <source>
        <strain evidence="17">CHS0354</strain>
        <tissue evidence="17">Mantle</tissue>
    </source>
</reference>
<evidence type="ECO:0000259" key="14">
    <source>
        <dbReference type="PROSITE" id="PS50027"/>
    </source>
</evidence>
<dbReference type="InterPro" id="IPR000034">
    <property type="entry name" value="Laminin_IV"/>
</dbReference>
<evidence type="ECO:0000256" key="1">
    <source>
        <dbReference type="ARBA" id="ARBA00004316"/>
    </source>
</evidence>
<keyword evidence="5" id="KW-0677">Repeat</keyword>
<feature type="domain" description="Laminin EGF-like" evidence="14">
    <location>
        <begin position="1008"/>
        <end position="1053"/>
    </location>
</feature>
<evidence type="ECO:0000256" key="12">
    <source>
        <dbReference type="SAM" id="Coils"/>
    </source>
</evidence>
<feature type="disulfide bond" evidence="11">
    <location>
        <begin position="418"/>
        <end position="430"/>
    </location>
</feature>
<dbReference type="FunFam" id="2.10.25.10:FF:000067">
    <property type="entry name" value="Laminin subunit gamma 1"/>
    <property type="match status" value="2"/>
</dbReference>
<reference evidence="17" key="2">
    <citation type="journal article" date="2021" name="Genome Biol. Evol.">
        <title>Developing a high-quality reference genome for a parasitic bivalve with doubly uniparental inheritance (Bivalvia: Unionida).</title>
        <authorList>
            <person name="Smith C.H."/>
        </authorList>
    </citation>
    <scope>NUCLEOTIDE SEQUENCE</scope>
    <source>
        <strain evidence="17">CHS0354</strain>
        <tissue evidence="17">Mantle</tissue>
    </source>
</reference>
<dbReference type="EMBL" id="JAEAOA010002113">
    <property type="protein sequence ID" value="KAK3607128.1"/>
    <property type="molecule type" value="Genomic_DNA"/>
</dbReference>
<evidence type="ECO:0000256" key="5">
    <source>
        <dbReference type="ARBA" id="ARBA00022737"/>
    </source>
</evidence>
<dbReference type="CDD" id="cd00055">
    <property type="entry name" value="EGF_Lam"/>
    <property type="match status" value="9"/>
</dbReference>
<dbReference type="PRINTS" id="PR00011">
    <property type="entry name" value="EGFLAMININ"/>
</dbReference>
<feature type="coiled-coil region" evidence="12">
    <location>
        <begin position="1561"/>
        <end position="1625"/>
    </location>
</feature>
<name>A0AAE0TBR9_9BIVA</name>
<feature type="domain" description="Laminin IV type A" evidence="15">
    <location>
        <begin position="544"/>
        <end position="715"/>
    </location>
</feature>
<feature type="disulfide bond" evidence="11">
    <location>
        <begin position="960"/>
        <end position="972"/>
    </location>
</feature>
<evidence type="ECO:0000256" key="2">
    <source>
        <dbReference type="ARBA" id="ARBA00004613"/>
    </source>
</evidence>
<feature type="disulfide bond" evidence="11">
    <location>
        <begin position="438"/>
        <end position="447"/>
    </location>
</feature>
<dbReference type="Gene3D" id="2.10.25.10">
    <property type="entry name" value="Laminin"/>
    <property type="match status" value="10"/>
</dbReference>
<feature type="coiled-coil region" evidence="12">
    <location>
        <begin position="1154"/>
        <end position="1181"/>
    </location>
</feature>
<dbReference type="InterPro" id="IPR050440">
    <property type="entry name" value="Laminin/Netrin_ECM"/>
</dbReference>
<feature type="domain" description="Laminin EGF-like" evidence="14">
    <location>
        <begin position="960"/>
        <end position="1007"/>
    </location>
</feature>
<dbReference type="GO" id="GO:0005576">
    <property type="term" value="C:extracellular region"/>
    <property type="evidence" value="ECO:0007669"/>
    <property type="project" value="UniProtKB-SubCell"/>
</dbReference>
<dbReference type="GO" id="GO:0042995">
    <property type="term" value="C:cell projection"/>
    <property type="evidence" value="ECO:0007669"/>
    <property type="project" value="UniProtKB-SubCell"/>
</dbReference>
<keyword evidence="7" id="KW-0325">Glycoprotein</keyword>
<keyword evidence="6 11" id="KW-1015">Disulfide bond</keyword>
<dbReference type="Pfam" id="PF00053">
    <property type="entry name" value="EGF_laminin"/>
    <property type="match status" value="11"/>
</dbReference>
<dbReference type="SUPFAM" id="SSF57196">
    <property type="entry name" value="EGF/Laminin"/>
    <property type="match status" value="8"/>
</dbReference>
<evidence type="ECO:0000256" key="9">
    <source>
        <dbReference type="ARBA" id="ARBA00023292"/>
    </source>
</evidence>
<evidence type="ECO:0000313" key="17">
    <source>
        <dbReference type="EMBL" id="KAK3607128.1"/>
    </source>
</evidence>
<feature type="disulfide bond" evidence="11">
    <location>
        <begin position="962"/>
        <end position="979"/>
    </location>
</feature>
<dbReference type="SMART" id="SM00181">
    <property type="entry name" value="EGF"/>
    <property type="match status" value="4"/>
</dbReference>
<dbReference type="PANTHER" id="PTHR10574:SF435">
    <property type="entry name" value="LAMININ SUBUNIT GAMMA-1"/>
    <property type="match status" value="1"/>
</dbReference>
<feature type="domain" description="Laminin N-terminal" evidence="16">
    <location>
        <begin position="57"/>
        <end position="301"/>
    </location>
</feature>
<reference evidence="17" key="1">
    <citation type="journal article" date="2021" name="Genome Biol. Evol.">
        <title>A High-Quality Reference Genome for a Parasitic Bivalve with Doubly Uniparental Inheritance (Bivalvia: Unionida).</title>
        <authorList>
            <person name="Smith C.H."/>
        </authorList>
    </citation>
    <scope>NUCLEOTIDE SEQUENCE</scope>
    <source>
        <strain evidence="17">CHS0354</strain>
    </source>
</reference>
<feature type="disulfide bond" evidence="11">
    <location>
        <begin position="768"/>
        <end position="777"/>
    </location>
</feature>
<dbReference type="GO" id="GO:0009887">
    <property type="term" value="P:animal organ morphogenesis"/>
    <property type="evidence" value="ECO:0007669"/>
    <property type="project" value="TreeGrafter"/>
</dbReference>
<feature type="domain" description="Laminin EGF-like" evidence="14">
    <location>
        <begin position="465"/>
        <end position="517"/>
    </location>
</feature>
<dbReference type="FunFam" id="2.10.25.10:FF:000758">
    <property type="entry name" value="Laminin subunit gamma 1"/>
    <property type="match status" value="1"/>
</dbReference>
<evidence type="ECO:0000256" key="8">
    <source>
        <dbReference type="ARBA" id="ARBA00023273"/>
    </source>
</evidence>
<dbReference type="InterPro" id="IPR002049">
    <property type="entry name" value="LE_dom"/>
</dbReference>
<keyword evidence="4" id="KW-0732">Signal</keyword>
<comment type="subcellular location">
    <subcellularLocation>
        <location evidence="1">Cell projection</location>
    </subcellularLocation>
    <subcellularLocation>
        <location evidence="2">Secreted</location>
    </subcellularLocation>
</comment>
<keyword evidence="3" id="KW-0964">Secreted</keyword>
<evidence type="ECO:0008006" key="19">
    <source>
        <dbReference type="Google" id="ProtNLM"/>
    </source>
</evidence>
<dbReference type="InterPro" id="IPR000742">
    <property type="entry name" value="EGF"/>
</dbReference>
<feature type="disulfide bond" evidence="11">
    <location>
        <begin position="1028"/>
        <end position="1037"/>
    </location>
</feature>
<feature type="disulfide bond" evidence="11">
    <location>
        <begin position="488"/>
        <end position="497"/>
    </location>
</feature>
<evidence type="ECO:0000313" key="18">
    <source>
        <dbReference type="Proteomes" id="UP001195483"/>
    </source>
</evidence>
<keyword evidence="9 11" id="KW-0424">Laminin EGF-like domain</keyword>
<dbReference type="SMART" id="SM00180">
    <property type="entry name" value="EGF_Lam"/>
    <property type="match status" value="11"/>
</dbReference>
<dbReference type="PROSITE" id="PS00022">
    <property type="entry name" value="EGF_1"/>
    <property type="match status" value="1"/>
</dbReference>
<feature type="disulfide bond" evidence="11">
    <location>
        <begin position="932"/>
        <end position="941"/>
    </location>
</feature>
<gene>
    <name evidence="17" type="ORF">CHS0354_036067</name>
</gene>
<dbReference type="SMART" id="SM00136">
    <property type="entry name" value="LamNT"/>
    <property type="match status" value="1"/>
</dbReference>
<keyword evidence="12" id="KW-0175">Coiled coil</keyword>